<evidence type="ECO:0000256" key="1">
    <source>
        <dbReference type="ARBA" id="ARBA00004123"/>
    </source>
</evidence>
<evidence type="ECO:0000256" key="4">
    <source>
        <dbReference type="ARBA" id="ARBA00023242"/>
    </source>
</evidence>
<dbReference type="CDD" id="cd14687">
    <property type="entry name" value="bZIP_ATF2"/>
    <property type="match status" value="1"/>
</dbReference>
<gene>
    <name evidence="7" type="ORF">VN97_g11813</name>
</gene>
<reference evidence="7" key="2">
    <citation type="journal article" date="2016" name="Fungal Biol.">
        <title>Ochratoxin A production by Penicillium thymicola.</title>
        <authorList>
            <person name="Nguyen H.D.T."/>
            <person name="McMullin D.R."/>
            <person name="Ponomareva E."/>
            <person name="Riley R."/>
            <person name="Pomraning K.R."/>
            <person name="Baker S.E."/>
            <person name="Seifert K.A."/>
        </authorList>
    </citation>
    <scope>NUCLEOTIDE SEQUENCE</scope>
    <source>
        <strain evidence="7">DAOM 180753</strain>
    </source>
</reference>
<reference evidence="7" key="1">
    <citation type="submission" date="2015-06" db="EMBL/GenBank/DDBJ databases">
        <authorList>
            <person name="Nguyen H."/>
        </authorList>
    </citation>
    <scope>NUCLEOTIDE SEQUENCE</scope>
    <source>
        <strain evidence="7">DAOM 180753</strain>
    </source>
</reference>
<proteinExistence type="predicted"/>
<evidence type="ECO:0000313" key="8">
    <source>
        <dbReference type="Proteomes" id="UP001227192"/>
    </source>
</evidence>
<feature type="region of interest" description="Disordered" evidence="5">
    <location>
        <begin position="1"/>
        <end position="51"/>
    </location>
</feature>
<comment type="subcellular location">
    <subcellularLocation>
        <location evidence="1">Nucleus</location>
    </subcellularLocation>
</comment>
<keyword evidence="3" id="KW-0804">Transcription</keyword>
<dbReference type="Pfam" id="PF07716">
    <property type="entry name" value="bZIP_2"/>
    <property type="match status" value="1"/>
</dbReference>
<evidence type="ECO:0000256" key="3">
    <source>
        <dbReference type="ARBA" id="ARBA00023163"/>
    </source>
</evidence>
<dbReference type="PANTHER" id="PTHR19304">
    <property type="entry name" value="CYCLIC-AMP RESPONSE ELEMENT BINDING PROTEIN"/>
    <property type="match status" value="1"/>
</dbReference>
<keyword evidence="2" id="KW-0805">Transcription regulation</keyword>
<feature type="domain" description="BZIP" evidence="6">
    <location>
        <begin position="20"/>
        <end position="83"/>
    </location>
</feature>
<dbReference type="Gene3D" id="1.20.5.170">
    <property type="match status" value="1"/>
</dbReference>
<dbReference type="AlphaFoldDB" id="A0AAI9T7E1"/>
<name>A0AAI9T7E1_PENTH</name>
<dbReference type="PROSITE" id="PS50217">
    <property type="entry name" value="BZIP"/>
    <property type="match status" value="1"/>
</dbReference>
<feature type="compositionally biased region" description="Low complexity" evidence="5">
    <location>
        <begin position="123"/>
        <end position="136"/>
    </location>
</feature>
<dbReference type="InterPro" id="IPR046347">
    <property type="entry name" value="bZIP_sf"/>
</dbReference>
<dbReference type="EMBL" id="LACB01000714">
    <property type="protein sequence ID" value="KAJ9481656.1"/>
    <property type="molecule type" value="Genomic_DNA"/>
</dbReference>
<feature type="compositionally biased region" description="Basic and acidic residues" evidence="5">
    <location>
        <begin position="20"/>
        <end position="31"/>
    </location>
</feature>
<organism evidence="7 8">
    <name type="scientific">Penicillium thymicola</name>
    <dbReference type="NCBI Taxonomy" id="293382"/>
    <lineage>
        <taxon>Eukaryota</taxon>
        <taxon>Fungi</taxon>
        <taxon>Dikarya</taxon>
        <taxon>Ascomycota</taxon>
        <taxon>Pezizomycotina</taxon>
        <taxon>Eurotiomycetes</taxon>
        <taxon>Eurotiomycetidae</taxon>
        <taxon>Eurotiales</taxon>
        <taxon>Aspergillaceae</taxon>
        <taxon>Penicillium</taxon>
    </lineage>
</organism>
<dbReference type="PROSITE" id="PS00036">
    <property type="entry name" value="BZIP_BASIC"/>
    <property type="match status" value="1"/>
</dbReference>
<feature type="region of interest" description="Disordered" evidence="5">
    <location>
        <begin position="114"/>
        <end position="147"/>
    </location>
</feature>
<evidence type="ECO:0000313" key="7">
    <source>
        <dbReference type="EMBL" id="KAJ9481656.1"/>
    </source>
</evidence>
<dbReference type="SUPFAM" id="SSF57959">
    <property type="entry name" value="Leucine zipper domain"/>
    <property type="match status" value="1"/>
</dbReference>
<keyword evidence="4" id="KW-0539">Nucleus</keyword>
<evidence type="ECO:0000259" key="6">
    <source>
        <dbReference type="PROSITE" id="PS50217"/>
    </source>
</evidence>
<evidence type="ECO:0000256" key="2">
    <source>
        <dbReference type="ARBA" id="ARBA00023015"/>
    </source>
</evidence>
<feature type="compositionally biased region" description="Basic residues" evidence="5">
    <location>
        <begin position="1"/>
        <end position="11"/>
    </location>
</feature>
<keyword evidence="8" id="KW-1185">Reference proteome</keyword>
<evidence type="ECO:0000256" key="5">
    <source>
        <dbReference type="SAM" id="MobiDB-lite"/>
    </source>
</evidence>
<comment type="caution">
    <text evidence="7">The sequence shown here is derived from an EMBL/GenBank/DDBJ whole genome shotgun (WGS) entry which is preliminary data.</text>
</comment>
<accession>A0AAI9T7E1</accession>
<dbReference type="InterPro" id="IPR004827">
    <property type="entry name" value="bZIP"/>
</dbReference>
<dbReference type="GO" id="GO:0003700">
    <property type="term" value="F:DNA-binding transcription factor activity"/>
    <property type="evidence" value="ECO:0007669"/>
    <property type="project" value="InterPro"/>
</dbReference>
<dbReference type="InterPro" id="IPR051027">
    <property type="entry name" value="bZIP_transcription_factors"/>
</dbReference>
<dbReference type="Proteomes" id="UP001227192">
    <property type="component" value="Unassembled WGS sequence"/>
</dbReference>
<protein>
    <recommendedName>
        <fullName evidence="6">BZIP domain-containing protein</fullName>
    </recommendedName>
</protein>
<dbReference type="GO" id="GO:0005634">
    <property type="term" value="C:nucleus"/>
    <property type="evidence" value="ECO:0007669"/>
    <property type="project" value="UniProtKB-SubCell"/>
</dbReference>
<sequence>MTNRTTKKAASQRRQSSVSDPERVKVRERNRVAANKCRQKKKREHQQIERRLSDENEKKEILLAQLNCLREEVWALKDMIFQHAECEDRQIGLQLARVTWNVLNDPSKCAQPINEATPLPALSSGTSSDDSAGSDSQLNASNTDPYDENDWTLFPKISDGLMAPNLDVNPDSMFANFVNMENVYT</sequence>
<dbReference type="SMART" id="SM00338">
    <property type="entry name" value="BRLZ"/>
    <property type="match status" value="1"/>
</dbReference>